<dbReference type="Gene3D" id="3.90.1150.10">
    <property type="entry name" value="Aspartate Aminotransferase, domain 1"/>
    <property type="match status" value="1"/>
</dbReference>
<evidence type="ECO:0000256" key="2">
    <source>
        <dbReference type="ARBA" id="ARBA00022576"/>
    </source>
</evidence>
<organism evidence="6 7">
    <name type="scientific">Desulfonema limicola</name>
    <dbReference type="NCBI Taxonomy" id="45656"/>
    <lineage>
        <taxon>Bacteria</taxon>
        <taxon>Pseudomonadati</taxon>
        <taxon>Thermodesulfobacteriota</taxon>
        <taxon>Desulfobacteria</taxon>
        <taxon>Desulfobacterales</taxon>
        <taxon>Desulfococcaceae</taxon>
        <taxon>Desulfonema</taxon>
    </lineage>
</organism>
<evidence type="ECO:0000313" key="7">
    <source>
        <dbReference type="Proteomes" id="UP000663720"/>
    </source>
</evidence>
<proteinExistence type="inferred from homology"/>
<dbReference type="GO" id="GO:0030170">
    <property type="term" value="F:pyridoxal phosphate binding"/>
    <property type="evidence" value="ECO:0007669"/>
    <property type="project" value="InterPro"/>
</dbReference>
<keyword evidence="7" id="KW-1185">Reference proteome</keyword>
<dbReference type="PANTHER" id="PTHR42832:SF1">
    <property type="entry name" value="GLUTAMATE-PYRUVATE AMINOTRANSFERASE ALAC"/>
    <property type="match status" value="1"/>
</dbReference>
<dbReference type="Proteomes" id="UP000663720">
    <property type="component" value="Chromosome"/>
</dbReference>
<dbReference type="AlphaFoldDB" id="A0A975BDN7"/>
<dbReference type="InterPro" id="IPR004839">
    <property type="entry name" value="Aminotransferase_I/II_large"/>
</dbReference>
<evidence type="ECO:0000256" key="1">
    <source>
        <dbReference type="ARBA" id="ARBA00001933"/>
    </source>
</evidence>
<gene>
    <name evidence="6" type="ORF">dnl_57450</name>
</gene>
<evidence type="ECO:0000256" key="4">
    <source>
        <dbReference type="RuleBase" id="RU000481"/>
    </source>
</evidence>
<dbReference type="PANTHER" id="PTHR42832">
    <property type="entry name" value="AMINO ACID AMINOTRANSFERASE"/>
    <property type="match status" value="1"/>
</dbReference>
<dbReference type="EC" id="2.6.1.-" evidence="4"/>
<dbReference type="KEGG" id="dli:dnl_57450"/>
<dbReference type="SUPFAM" id="SSF53383">
    <property type="entry name" value="PLP-dependent transferases"/>
    <property type="match status" value="1"/>
</dbReference>
<dbReference type="RefSeq" id="WP_207689211.1">
    <property type="nucleotide sequence ID" value="NZ_CP061799.1"/>
</dbReference>
<comment type="similarity">
    <text evidence="4">Belongs to the class-I pyridoxal-phosphate-dependent aminotransferase family.</text>
</comment>
<protein>
    <recommendedName>
        <fullName evidence="4">Aminotransferase</fullName>
        <ecNumber evidence="4">2.6.1.-</ecNumber>
    </recommendedName>
</protein>
<dbReference type="Gene3D" id="3.40.640.10">
    <property type="entry name" value="Type I PLP-dependent aspartate aminotransferase-like (Major domain)"/>
    <property type="match status" value="1"/>
</dbReference>
<name>A0A975BDN7_9BACT</name>
<dbReference type="GO" id="GO:0008483">
    <property type="term" value="F:transaminase activity"/>
    <property type="evidence" value="ECO:0007669"/>
    <property type="project" value="UniProtKB-KW"/>
</dbReference>
<dbReference type="InterPro" id="IPR004838">
    <property type="entry name" value="NHTrfase_class1_PyrdxlP-BS"/>
</dbReference>
<dbReference type="EMBL" id="CP061799">
    <property type="protein sequence ID" value="QTA83345.1"/>
    <property type="molecule type" value="Genomic_DNA"/>
</dbReference>
<reference evidence="6" key="1">
    <citation type="journal article" date="2021" name="Microb. Physiol.">
        <title>Proteogenomic Insights into the Physiology of Marine, Sulfate-Reducing, Filamentous Desulfonema limicola and Desulfonema magnum.</title>
        <authorList>
            <person name="Schnaars V."/>
            <person name="Wohlbrand L."/>
            <person name="Scheve S."/>
            <person name="Hinrichs C."/>
            <person name="Reinhardt R."/>
            <person name="Rabus R."/>
        </authorList>
    </citation>
    <scope>NUCLEOTIDE SEQUENCE</scope>
    <source>
        <strain evidence="6">5ac10</strain>
    </source>
</reference>
<dbReference type="InterPro" id="IPR050881">
    <property type="entry name" value="LL-DAP_aminotransferase"/>
</dbReference>
<accession>A0A975BDN7</accession>
<keyword evidence="2 4" id="KW-0032">Aminotransferase</keyword>
<evidence type="ECO:0000313" key="6">
    <source>
        <dbReference type="EMBL" id="QTA83345.1"/>
    </source>
</evidence>
<dbReference type="InterPro" id="IPR015421">
    <property type="entry name" value="PyrdxlP-dep_Trfase_major"/>
</dbReference>
<dbReference type="PROSITE" id="PS00105">
    <property type="entry name" value="AA_TRANSFER_CLASS_1"/>
    <property type="match status" value="1"/>
</dbReference>
<dbReference type="Pfam" id="PF00155">
    <property type="entry name" value="Aminotran_1_2"/>
    <property type="match status" value="1"/>
</dbReference>
<comment type="cofactor">
    <cofactor evidence="1 4">
        <name>pyridoxal 5'-phosphate</name>
        <dbReference type="ChEBI" id="CHEBI:597326"/>
    </cofactor>
</comment>
<dbReference type="CDD" id="cd00609">
    <property type="entry name" value="AAT_like"/>
    <property type="match status" value="1"/>
</dbReference>
<dbReference type="InterPro" id="IPR015424">
    <property type="entry name" value="PyrdxlP-dep_Trfase"/>
</dbReference>
<dbReference type="InterPro" id="IPR015422">
    <property type="entry name" value="PyrdxlP-dep_Trfase_small"/>
</dbReference>
<keyword evidence="3 4" id="KW-0808">Transferase</keyword>
<evidence type="ECO:0000256" key="3">
    <source>
        <dbReference type="ARBA" id="ARBA00022679"/>
    </source>
</evidence>
<evidence type="ECO:0000259" key="5">
    <source>
        <dbReference type="Pfam" id="PF00155"/>
    </source>
</evidence>
<sequence length="388" mass="43733">MREFARLDRLPPYVFASVNEIKMRARRAGADIIDLGMGNPDIGTPEHIVDKLTEAAQKPHNHRYSASMGIRKLRMAVSDWYKERFDVDIDPETEAIVTIGVKEGMSHLILVAVRPGDVIFTPNPTYPIHPYSAIIAGGDVRGIPVGPQEDFFENLMNATKQTWPRPKILIISYPHNPTTEVVDLDFFQKIVDYAKEHDIMIIHDFAYADLTFDGYKAPSFLQAEGAKEVGVEFFSLSKSYSMPGWRVGFCAGNAETIFALRRIKSYLDYGVFQPIQIASIIALKGDQSCVENIRHTYKTRRDALISGLSRTGWEIPSPKGTMFVWAKIPEQFRNMGSVEFAKFLIQEAQVAVSPGLGFGEYGDEYVRFALIENNMRINQAVRGIKKVM</sequence>
<feature type="domain" description="Aminotransferase class I/classII large" evidence="5">
    <location>
        <begin position="31"/>
        <end position="370"/>
    </location>
</feature>